<dbReference type="Gene3D" id="3.30.230.10">
    <property type="match status" value="1"/>
</dbReference>
<dbReference type="PROSITE" id="PS00058">
    <property type="entry name" value="DNA_MISMATCH_REPAIR_1"/>
    <property type="match status" value="1"/>
</dbReference>
<dbReference type="EMBL" id="AP008230">
    <property type="protein sequence ID" value="BAE83378.1"/>
    <property type="molecule type" value="Genomic_DNA"/>
</dbReference>
<evidence type="ECO:0000256" key="2">
    <source>
        <dbReference type="ARBA" id="ARBA00022763"/>
    </source>
</evidence>
<protein>
    <recommendedName>
        <fullName evidence="4">DNA mismatch repair protein MutL</fullName>
    </recommendedName>
</protein>
<keyword evidence="2 4" id="KW-0227">DNA damage</keyword>
<dbReference type="Pfam" id="PF08676">
    <property type="entry name" value="MutL_C"/>
    <property type="match status" value="1"/>
</dbReference>
<evidence type="ECO:0000313" key="8">
    <source>
        <dbReference type="Proteomes" id="UP000001946"/>
    </source>
</evidence>
<evidence type="ECO:0000313" key="7">
    <source>
        <dbReference type="EMBL" id="BAE83378.1"/>
    </source>
</evidence>
<accession>Q24X64</accession>
<evidence type="ECO:0000259" key="5">
    <source>
        <dbReference type="SMART" id="SM00853"/>
    </source>
</evidence>
<name>Q24X64_DESHY</name>
<sequence>MTAKIHILDSQAANQIAAGEVVERPVSVVKELIENALDAQATQIEVIIEGSGVERIRVQDNGQGISAADLPLTVLRHATSKIRSIDDLNRLRTLGFRGEALPSIASVSRLEIISRPPEEISGRVLRIQGGEQREFSETGCPPGTTITVDDLFYNTPARRKFLKSKNTEFGQISDVIGRLSLARPDVSFTLKHPKVLVLQTPGKGNLLESIGAVLGQATARRLLPLSCSQGDWRLEGYISPPDLVRSTKQGETLIVNERIIRSNSISRAISEGYHTLIPAKLYPITILKLHIPPHEYDVNVHPTKMEIRFHKEKELMEFIAEGVRRTLLQARPIAPFVKVKNTPSPKESLPSADKADRPVQAALNFAPKSPHSPSQGKTIPIPYKHSSYSPLGPANGLSASQRDRELNAGHEFKAGHKLNAHEFAETAKFPIKNLNPQEAPPINEQKIFLESQEPFQVTPLKADRLEPDLSLDSDIFLGANISGTDISGADTLGRADAPLAEEEVGAGSTAELELSVAEENHEINEITEITEITDEIKEQSPLLALRPIGQVFNTYIMATDGEQLVIFDQHAAHERINYERLLAEHQNNPGNSQMLLIPLTMEFTPGEEEALLEHFLLLNEMGFILEHFGTRTYLLRGIPAYSGPYQGEQLLRDFLDQVMLNHIPPTMDKLLEEWIYMLACKASIKAKENLTLFEMEQLIVQLSKTLNPYTCPHGRPTMIQLTKEELEHRFYRS</sequence>
<dbReference type="InterPro" id="IPR014762">
    <property type="entry name" value="DNA_mismatch_repair_CS"/>
</dbReference>
<gene>
    <name evidence="4" type="primary">mutL</name>
    <name evidence="7" type="ordered locus">DSY1589</name>
</gene>
<dbReference type="Pfam" id="PF13589">
    <property type="entry name" value="HATPase_c_3"/>
    <property type="match status" value="1"/>
</dbReference>
<dbReference type="InterPro" id="IPR002099">
    <property type="entry name" value="MutL/Mlh/PMS"/>
</dbReference>
<reference evidence="7 8" key="1">
    <citation type="journal article" date="2006" name="J. Bacteriol.">
        <title>Complete genome sequence of the dehalorespiring bacterium Desulfitobacterium hafniense Y51 and comparison with Dehalococcoides ethenogenes 195.</title>
        <authorList>
            <person name="Nonaka H."/>
            <person name="Keresztes G."/>
            <person name="Shinoda Y."/>
            <person name="Ikenaga Y."/>
            <person name="Abe M."/>
            <person name="Naito K."/>
            <person name="Inatomi K."/>
            <person name="Furukawa K."/>
            <person name="Inui M."/>
            <person name="Yukawa H."/>
        </authorList>
    </citation>
    <scope>NUCLEOTIDE SEQUENCE [LARGE SCALE GENOMIC DNA]</scope>
    <source>
        <strain evidence="7 8">Y51</strain>
    </source>
</reference>
<dbReference type="SMART" id="SM01340">
    <property type="entry name" value="DNA_mis_repair"/>
    <property type="match status" value="1"/>
</dbReference>
<comment type="function">
    <text evidence="4">This protein is involved in the repair of mismatches in DNA. It is required for dam-dependent methyl-directed DNA mismatch repair. May act as a 'molecular matchmaker', a protein that promotes the formation of a stable complex between two or more DNA-binding proteins in an ATP-dependent manner without itself being part of a final effector complex.</text>
</comment>
<dbReference type="InterPro" id="IPR042120">
    <property type="entry name" value="MutL_C_dimsub"/>
</dbReference>
<dbReference type="GO" id="GO:0016887">
    <property type="term" value="F:ATP hydrolysis activity"/>
    <property type="evidence" value="ECO:0007669"/>
    <property type="project" value="InterPro"/>
</dbReference>
<dbReference type="CDD" id="cd16926">
    <property type="entry name" value="HATPase_MutL-MLH-PMS-like"/>
    <property type="match status" value="1"/>
</dbReference>
<feature type="domain" description="DNA mismatch repair protein S5" evidence="6">
    <location>
        <begin position="210"/>
        <end position="328"/>
    </location>
</feature>
<dbReference type="PANTHER" id="PTHR10073:SF12">
    <property type="entry name" value="DNA MISMATCH REPAIR PROTEIN MLH1"/>
    <property type="match status" value="1"/>
</dbReference>
<dbReference type="HOGENOM" id="CLU_004131_4_1_9"/>
<dbReference type="eggNOG" id="COG0323">
    <property type="taxonomic scope" value="Bacteria"/>
</dbReference>
<dbReference type="NCBIfam" id="TIGR00585">
    <property type="entry name" value="mutl"/>
    <property type="match status" value="1"/>
</dbReference>
<dbReference type="InterPro" id="IPR042121">
    <property type="entry name" value="MutL_C_regsub"/>
</dbReference>
<proteinExistence type="inferred from homology"/>
<dbReference type="InterPro" id="IPR014790">
    <property type="entry name" value="MutL_C"/>
</dbReference>
<dbReference type="Gene3D" id="3.30.565.10">
    <property type="entry name" value="Histidine kinase-like ATPase, C-terminal domain"/>
    <property type="match status" value="1"/>
</dbReference>
<dbReference type="CDD" id="cd00782">
    <property type="entry name" value="MutL_Trans"/>
    <property type="match status" value="1"/>
</dbReference>
<organism evidence="7 8">
    <name type="scientific">Desulfitobacterium hafniense (strain Y51)</name>
    <dbReference type="NCBI Taxonomy" id="138119"/>
    <lineage>
        <taxon>Bacteria</taxon>
        <taxon>Bacillati</taxon>
        <taxon>Bacillota</taxon>
        <taxon>Clostridia</taxon>
        <taxon>Eubacteriales</taxon>
        <taxon>Desulfitobacteriaceae</taxon>
        <taxon>Desulfitobacterium</taxon>
    </lineage>
</organism>
<dbReference type="InterPro" id="IPR014721">
    <property type="entry name" value="Ribsml_uS5_D2-typ_fold_subgr"/>
</dbReference>
<dbReference type="FunFam" id="3.30.565.10:FF:000003">
    <property type="entry name" value="DNA mismatch repair endonuclease MutL"/>
    <property type="match status" value="1"/>
</dbReference>
<dbReference type="KEGG" id="dsy:DSY1589"/>
<dbReference type="Pfam" id="PF01119">
    <property type="entry name" value="DNA_mis_repair"/>
    <property type="match status" value="1"/>
</dbReference>
<dbReference type="RefSeq" id="WP_011459784.1">
    <property type="nucleotide sequence ID" value="NC_007907.1"/>
</dbReference>
<dbReference type="Gene3D" id="3.30.1540.20">
    <property type="entry name" value="MutL, C-terminal domain, dimerisation subdomain"/>
    <property type="match status" value="1"/>
</dbReference>
<dbReference type="GO" id="GO:0140664">
    <property type="term" value="F:ATP-dependent DNA damage sensor activity"/>
    <property type="evidence" value="ECO:0007669"/>
    <property type="project" value="InterPro"/>
</dbReference>
<dbReference type="GO" id="GO:0005524">
    <property type="term" value="F:ATP binding"/>
    <property type="evidence" value="ECO:0007669"/>
    <property type="project" value="InterPro"/>
</dbReference>
<dbReference type="GO" id="GO:0006298">
    <property type="term" value="P:mismatch repair"/>
    <property type="evidence" value="ECO:0007669"/>
    <property type="project" value="UniProtKB-UniRule"/>
</dbReference>
<evidence type="ECO:0000256" key="4">
    <source>
        <dbReference type="HAMAP-Rule" id="MF_00149"/>
    </source>
</evidence>
<dbReference type="SUPFAM" id="SSF54211">
    <property type="entry name" value="Ribosomal protein S5 domain 2-like"/>
    <property type="match status" value="1"/>
</dbReference>
<dbReference type="SUPFAM" id="SSF55874">
    <property type="entry name" value="ATPase domain of HSP90 chaperone/DNA topoisomerase II/histidine kinase"/>
    <property type="match status" value="1"/>
</dbReference>
<dbReference type="InterPro" id="IPR013507">
    <property type="entry name" value="DNA_mismatch_S5_2-like"/>
</dbReference>
<keyword evidence="8" id="KW-1185">Reference proteome</keyword>
<dbReference type="Proteomes" id="UP000001946">
    <property type="component" value="Chromosome"/>
</dbReference>
<evidence type="ECO:0000259" key="6">
    <source>
        <dbReference type="SMART" id="SM01340"/>
    </source>
</evidence>
<dbReference type="GO" id="GO:0030983">
    <property type="term" value="F:mismatched DNA binding"/>
    <property type="evidence" value="ECO:0007669"/>
    <property type="project" value="InterPro"/>
</dbReference>
<dbReference type="SMART" id="SM00853">
    <property type="entry name" value="MutL_C"/>
    <property type="match status" value="1"/>
</dbReference>
<dbReference type="InterPro" id="IPR020667">
    <property type="entry name" value="DNA_mismatch_repair_MutL"/>
</dbReference>
<keyword evidence="3 4" id="KW-0234">DNA repair</keyword>
<feature type="domain" description="MutL C-terminal dimerisation" evidence="5">
    <location>
        <begin position="547"/>
        <end position="690"/>
    </location>
</feature>
<dbReference type="Gene3D" id="3.30.1370.100">
    <property type="entry name" value="MutL, C-terminal domain, regulatory subdomain"/>
    <property type="match status" value="1"/>
</dbReference>
<dbReference type="InterPro" id="IPR020568">
    <property type="entry name" value="Ribosomal_Su5_D2-typ_SF"/>
</dbReference>
<dbReference type="PANTHER" id="PTHR10073">
    <property type="entry name" value="DNA MISMATCH REPAIR PROTEIN MLH, PMS, MUTL"/>
    <property type="match status" value="1"/>
</dbReference>
<dbReference type="HAMAP" id="MF_00149">
    <property type="entry name" value="DNA_mis_repair"/>
    <property type="match status" value="1"/>
</dbReference>
<dbReference type="SUPFAM" id="SSF118116">
    <property type="entry name" value="DNA mismatch repair protein MutL"/>
    <property type="match status" value="1"/>
</dbReference>
<evidence type="ECO:0000256" key="1">
    <source>
        <dbReference type="ARBA" id="ARBA00006082"/>
    </source>
</evidence>
<dbReference type="STRING" id="138119.DSY1589"/>
<comment type="similarity">
    <text evidence="1 4">Belongs to the DNA mismatch repair MutL/HexB family.</text>
</comment>
<dbReference type="GO" id="GO:0032300">
    <property type="term" value="C:mismatch repair complex"/>
    <property type="evidence" value="ECO:0007669"/>
    <property type="project" value="InterPro"/>
</dbReference>
<dbReference type="InterPro" id="IPR037198">
    <property type="entry name" value="MutL_C_sf"/>
</dbReference>
<dbReference type="InterPro" id="IPR036890">
    <property type="entry name" value="HATPase_C_sf"/>
</dbReference>
<dbReference type="InterPro" id="IPR038973">
    <property type="entry name" value="MutL/Mlh/Pms-like"/>
</dbReference>
<dbReference type="AlphaFoldDB" id="Q24X64"/>
<evidence type="ECO:0000256" key="3">
    <source>
        <dbReference type="ARBA" id="ARBA00023204"/>
    </source>
</evidence>